<keyword evidence="3" id="KW-1185">Reference proteome</keyword>
<sequence length="145" mass="15990">MEFIGNHNSPLERGSVAPVATLLRQVYFAGPTSLERLVHTPGAGPGPGLRTSRPCGEQRTKGRRKSGVKTGLDMKEVVHDARDAQQHEPVMMAIIASQECWWSNDIVFSHGTWNARPPPDITTGMQARLISVDDSPAYHQKDKLH</sequence>
<accession>A0A9W9M3E3</accession>
<name>A0A9W9M3E3_9EURO</name>
<feature type="region of interest" description="Disordered" evidence="1">
    <location>
        <begin position="38"/>
        <end position="70"/>
    </location>
</feature>
<dbReference type="AlphaFoldDB" id="A0A9W9M3E3"/>
<gene>
    <name evidence="2" type="ORF">N7449_010714</name>
</gene>
<organism evidence="2 3">
    <name type="scientific">Penicillium cf. viridicatum</name>
    <dbReference type="NCBI Taxonomy" id="2972119"/>
    <lineage>
        <taxon>Eukaryota</taxon>
        <taxon>Fungi</taxon>
        <taxon>Dikarya</taxon>
        <taxon>Ascomycota</taxon>
        <taxon>Pezizomycotina</taxon>
        <taxon>Eurotiomycetes</taxon>
        <taxon>Eurotiomycetidae</taxon>
        <taxon>Eurotiales</taxon>
        <taxon>Aspergillaceae</taxon>
        <taxon>Penicillium</taxon>
    </lineage>
</organism>
<evidence type="ECO:0000313" key="2">
    <source>
        <dbReference type="EMBL" id="KAJ5187720.1"/>
    </source>
</evidence>
<evidence type="ECO:0000256" key="1">
    <source>
        <dbReference type="SAM" id="MobiDB-lite"/>
    </source>
</evidence>
<evidence type="ECO:0000313" key="3">
    <source>
        <dbReference type="Proteomes" id="UP001150942"/>
    </source>
</evidence>
<reference evidence="2" key="2">
    <citation type="journal article" date="2023" name="IMA Fungus">
        <title>Comparative genomic study of the Penicillium genus elucidates a diverse pangenome and 15 lateral gene transfer events.</title>
        <authorList>
            <person name="Petersen C."/>
            <person name="Sorensen T."/>
            <person name="Nielsen M.R."/>
            <person name="Sondergaard T.E."/>
            <person name="Sorensen J.L."/>
            <person name="Fitzpatrick D.A."/>
            <person name="Frisvad J.C."/>
            <person name="Nielsen K.L."/>
        </authorList>
    </citation>
    <scope>NUCLEOTIDE SEQUENCE</scope>
    <source>
        <strain evidence="2">IBT 20477</strain>
    </source>
</reference>
<proteinExistence type="predicted"/>
<comment type="caution">
    <text evidence="2">The sequence shown here is derived from an EMBL/GenBank/DDBJ whole genome shotgun (WGS) entry which is preliminary data.</text>
</comment>
<dbReference type="EMBL" id="JAPQKQ010000007">
    <property type="protein sequence ID" value="KAJ5187720.1"/>
    <property type="molecule type" value="Genomic_DNA"/>
</dbReference>
<reference evidence="2" key="1">
    <citation type="submission" date="2022-11" db="EMBL/GenBank/DDBJ databases">
        <authorList>
            <person name="Petersen C."/>
        </authorList>
    </citation>
    <scope>NUCLEOTIDE SEQUENCE</scope>
    <source>
        <strain evidence="2">IBT 20477</strain>
    </source>
</reference>
<protein>
    <submittedName>
        <fullName evidence="2">Uncharacterized protein</fullName>
    </submittedName>
</protein>
<dbReference type="OrthoDB" id="4364008at2759"/>
<dbReference type="Proteomes" id="UP001150942">
    <property type="component" value="Unassembled WGS sequence"/>
</dbReference>